<dbReference type="InterPro" id="IPR042278">
    <property type="entry name" value="Mfa-like_1_N"/>
</dbReference>
<proteinExistence type="predicted"/>
<accession>A0AA37K8J4</accession>
<comment type="caution">
    <text evidence="1">The sequence shown here is derived from an EMBL/GenBank/DDBJ whole genome shotgun (WGS) entry which is preliminary data.</text>
</comment>
<reference evidence="1" key="1">
    <citation type="submission" date="2022-01" db="EMBL/GenBank/DDBJ databases">
        <title>Novel bile acid biosynthetic pathways are enriched in the microbiome of centenarians.</title>
        <authorList>
            <person name="Sato Y."/>
            <person name="Atarashi K."/>
            <person name="Plichta R.D."/>
            <person name="Arai Y."/>
            <person name="Sasajima S."/>
            <person name="Kearney M.S."/>
            <person name="Suda W."/>
            <person name="Takeshita K."/>
            <person name="Sasaki T."/>
            <person name="Okamoto S."/>
            <person name="Skelly N.A."/>
            <person name="Okamura Y."/>
            <person name="Vlamakis H."/>
            <person name="Li Y."/>
            <person name="Tanoue T."/>
            <person name="Takei H."/>
            <person name="Nittono H."/>
            <person name="Narushima S."/>
            <person name="Irie J."/>
            <person name="Itoh H."/>
            <person name="Moriya K."/>
            <person name="Sugiura Y."/>
            <person name="Suematsu M."/>
            <person name="Moritoki N."/>
            <person name="Shibata S."/>
            <person name="Littman R.D."/>
            <person name="Fischbach A.M."/>
            <person name="Uwamino Y."/>
            <person name="Inoue T."/>
            <person name="Honda A."/>
            <person name="Hattori M."/>
            <person name="Murai T."/>
            <person name="Xavier J.R."/>
            <person name="Hirose N."/>
            <person name="Honda K."/>
        </authorList>
    </citation>
    <scope>NUCLEOTIDE SEQUENCE</scope>
    <source>
        <strain evidence="1">CE91-St3</strain>
    </source>
</reference>
<sequence length="296" mass="33326">MKILSNYIKTAGVLLAVILAGSCTDHDEVREKTNTLKLLVSSHSFLAPDQPDKYPSTHAVGLFSLDKNMNQTNLLNNQKAISNGSKWYLDKNCEVRLGEDSVNAYAYYPYDPNMQSDEWLRINTGKTDYMYGLHDIEEYGYINYTQPIADIKMRHAMCMLKLDIRPILEQGCTVSHIYIEGADPVHPIYSTGQINMFTDETGSLQVLDGEMECEIDETGQKALLYMIPCKGVAINITVIVNGRTYTLPVKDLNFGQGMVQNFWLGFDVAEENLYLKGVNIVPWEDGAESDLSTSYK</sequence>
<dbReference type="Pfam" id="PF13149">
    <property type="entry name" value="Mfa_like_1"/>
    <property type="match status" value="1"/>
</dbReference>
<gene>
    <name evidence="1" type="ORF">CE91St3_31490</name>
</gene>
<dbReference type="Gene3D" id="2.60.40.2620">
    <property type="entry name" value="Fimbrillin-like"/>
    <property type="match status" value="1"/>
</dbReference>
<evidence type="ECO:0000313" key="2">
    <source>
        <dbReference type="Proteomes" id="UP001055114"/>
    </source>
</evidence>
<dbReference type="EMBL" id="BQNZ01000003">
    <property type="protein sequence ID" value="GKH73286.1"/>
    <property type="molecule type" value="Genomic_DNA"/>
</dbReference>
<protein>
    <recommendedName>
        <fullName evidence="3">Fimbrillin family protein</fullName>
    </recommendedName>
</protein>
<dbReference type="PROSITE" id="PS51257">
    <property type="entry name" value="PROKAR_LIPOPROTEIN"/>
    <property type="match status" value="1"/>
</dbReference>
<dbReference type="InterPro" id="IPR025049">
    <property type="entry name" value="Mfa-like_1"/>
</dbReference>
<name>A0AA37K8J4_9BACT</name>
<dbReference type="RefSeq" id="WP_244063981.1">
    <property type="nucleotide sequence ID" value="NZ_BQNZ01000003.1"/>
</dbReference>
<evidence type="ECO:0000313" key="1">
    <source>
        <dbReference type="EMBL" id="GKH73286.1"/>
    </source>
</evidence>
<dbReference type="Proteomes" id="UP001055114">
    <property type="component" value="Unassembled WGS sequence"/>
</dbReference>
<evidence type="ECO:0008006" key="3">
    <source>
        <dbReference type="Google" id="ProtNLM"/>
    </source>
</evidence>
<dbReference type="AlphaFoldDB" id="A0AA37K8J4"/>
<organism evidence="1 2">
    <name type="scientific">Parabacteroides merdae</name>
    <dbReference type="NCBI Taxonomy" id="46503"/>
    <lineage>
        <taxon>Bacteria</taxon>
        <taxon>Pseudomonadati</taxon>
        <taxon>Bacteroidota</taxon>
        <taxon>Bacteroidia</taxon>
        <taxon>Bacteroidales</taxon>
        <taxon>Tannerellaceae</taxon>
        <taxon>Parabacteroides</taxon>
    </lineage>
</organism>